<accession>A0AAD4BWC2</accession>
<reference evidence="2" key="2">
    <citation type="journal article" date="2020" name="Nat. Commun.">
        <title>Large-scale genome sequencing of mycorrhizal fungi provides insights into the early evolution of symbiotic traits.</title>
        <authorList>
            <person name="Miyauchi S."/>
            <person name="Kiss E."/>
            <person name="Kuo A."/>
            <person name="Drula E."/>
            <person name="Kohler A."/>
            <person name="Sanchez-Garcia M."/>
            <person name="Morin E."/>
            <person name="Andreopoulos B."/>
            <person name="Barry K.W."/>
            <person name="Bonito G."/>
            <person name="Buee M."/>
            <person name="Carver A."/>
            <person name="Chen C."/>
            <person name="Cichocki N."/>
            <person name="Clum A."/>
            <person name="Culley D."/>
            <person name="Crous P.W."/>
            <person name="Fauchery L."/>
            <person name="Girlanda M."/>
            <person name="Hayes R.D."/>
            <person name="Keri Z."/>
            <person name="LaButti K."/>
            <person name="Lipzen A."/>
            <person name="Lombard V."/>
            <person name="Magnuson J."/>
            <person name="Maillard F."/>
            <person name="Murat C."/>
            <person name="Nolan M."/>
            <person name="Ohm R.A."/>
            <person name="Pangilinan J."/>
            <person name="Pereira M.F."/>
            <person name="Perotto S."/>
            <person name="Peter M."/>
            <person name="Pfister S."/>
            <person name="Riley R."/>
            <person name="Sitrit Y."/>
            <person name="Stielow J.B."/>
            <person name="Szollosi G."/>
            <person name="Zifcakova L."/>
            <person name="Stursova M."/>
            <person name="Spatafora J.W."/>
            <person name="Tedersoo L."/>
            <person name="Vaario L.M."/>
            <person name="Yamada A."/>
            <person name="Yan M."/>
            <person name="Wang P."/>
            <person name="Xu J."/>
            <person name="Bruns T."/>
            <person name="Baldrian P."/>
            <person name="Vilgalys R."/>
            <person name="Dunand C."/>
            <person name="Henrissat B."/>
            <person name="Grigoriev I.V."/>
            <person name="Hibbett D."/>
            <person name="Nagy L.G."/>
            <person name="Martin F.M."/>
        </authorList>
    </citation>
    <scope>NUCLEOTIDE SEQUENCE</scope>
    <source>
        <strain evidence="2">BED1</strain>
    </source>
</reference>
<proteinExistence type="predicted"/>
<feature type="region of interest" description="Disordered" evidence="1">
    <location>
        <begin position="1"/>
        <end position="37"/>
    </location>
</feature>
<dbReference type="EMBL" id="WHUW01000010">
    <property type="protein sequence ID" value="KAF8441789.1"/>
    <property type="molecule type" value="Genomic_DNA"/>
</dbReference>
<reference evidence="2" key="1">
    <citation type="submission" date="2019-10" db="EMBL/GenBank/DDBJ databases">
        <authorList>
            <consortium name="DOE Joint Genome Institute"/>
            <person name="Kuo A."/>
            <person name="Miyauchi S."/>
            <person name="Kiss E."/>
            <person name="Drula E."/>
            <person name="Kohler A."/>
            <person name="Sanchez-Garcia M."/>
            <person name="Andreopoulos B."/>
            <person name="Barry K.W."/>
            <person name="Bonito G."/>
            <person name="Buee M."/>
            <person name="Carver A."/>
            <person name="Chen C."/>
            <person name="Cichocki N."/>
            <person name="Clum A."/>
            <person name="Culley D."/>
            <person name="Crous P.W."/>
            <person name="Fauchery L."/>
            <person name="Girlanda M."/>
            <person name="Hayes R."/>
            <person name="Keri Z."/>
            <person name="LaButti K."/>
            <person name="Lipzen A."/>
            <person name="Lombard V."/>
            <person name="Magnuson J."/>
            <person name="Maillard F."/>
            <person name="Morin E."/>
            <person name="Murat C."/>
            <person name="Nolan M."/>
            <person name="Ohm R."/>
            <person name="Pangilinan J."/>
            <person name="Pereira M."/>
            <person name="Perotto S."/>
            <person name="Peter M."/>
            <person name="Riley R."/>
            <person name="Sitrit Y."/>
            <person name="Stielow B."/>
            <person name="Szollosi G."/>
            <person name="Zifcakova L."/>
            <person name="Stursova M."/>
            <person name="Spatafora J.W."/>
            <person name="Tedersoo L."/>
            <person name="Vaario L.-M."/>
            <person name="Yamada A."/>
            <person name="Yan M."/>
            <person name="Wang P."/>
            <person name="Xu J."/>
            <person name="Bruns T."/>
            <person name="Baldrian P."/>
            <person name="Vilgalys R."/>
            <person name="Henrissat B."/>
            <person name="Grigoriev I.V."/>
            <person name="Hibbett D."/>
            <person name="Nagy L.G."/>
            <person name="Martin F.M."/>
        </authorList>
    </citation>
    <scope>NUCLEOTIDE SEQUENCE</scope>
    <source>
        <strain evidence="2">BED1</strain>
    </source>
</reference>
<keyword evidence="3" id="KW-1185">Reference proteome</keyword>
<dbReference type="AlphaFoldDB" id="A0AAD4BWC2"/>
<evidence type="ECO:0000313" key="2">
    <source>
        <dbReference type="EMBL" id="KAF8441789.1"/>
    </source>
</evidence>
<protein>
    <submittedName>
        <fullName evidence="2">Uncharacterized protein</fullName>
    </submittedName>
</protein>
<name>A0AAD4BWC2_BOLED</name>
<sequence>MSGQDRKRPGGRGRRAVVLEWTPGDEHSGSRGHGGSGTRAVALKMIHWLGGRRAVALERTWMGGDERSGSRGHSGGGRQAAGIKKGLVEVGGERLRSNGHGWAGDERPGSKKAWWTRGWVGMSDQARKDSGGGRRAVTLESIRLGGRRAAAIEKGLVEVGDVQLGSKKAWWTWETSGCARMDTVGREMSIRAREDMVEVGHEQLRSN</sequence>
<comment type="caution">
    <text evidence="2">The sequence shown here is derived from an EMBL/GenBank/DDBJ whole genome shotgun (WGS) entry which is preliminary data.</text>
</comment>
<organism evidence="2 3">
    <name type="scientific">Boletus edulis BED1</name>
    <dbReference type="NCBI Taxonomy" id="1328754"/>
    <lineage>
        <taxon>Eukaryota</taxon>
        <taxon>Fungi</taxon>
        <taxon>Dikarya</taxon>
        <taxon>Basidiomycota</taxon>
        <taxon>Agaricomycotina</taxon>
        <taxon>Agaricomycetes</taxon>
        <taxon>Agaricomycetidae</taxon>
        <taxon>Boletales</taxon>
        <taxon>Boletineae</taxon>
        <taxon>Boletaceae</taxon>
        <taxon>Boletoideae</taxon>
        <taxon>Boletus</taxon>
    </lineage>
</organism>
<dbReference type="Proteomes" id="UP001194468">
    <property type="component" value="Unassembled WGS sequence"/>
</dbReference>
<evidence type="ECO:0000313" key="3">
    <source>
        <dbReference type="Proteomes" id="UP001194468"/>
    </source>
</evidence>
<gene>
    <name evidence="2" type="ORF">L210DRAFT_3630309</name>
</gene>
<evidence type="ECO:0000256" key="1">
    <source>
        <dbReference type="SAM" id="MobiDB-lite"/>
    </source>
</evidence>